<dbReference type="Pfam" id="PF00702">
    <property type="entry name" value="Hydrolase"/>
    <property type="match status" value="1"/>
</dbReference>
<keyword evidence="3" id="KW-0460">Magnesium</keyword>
<accession>A0A919UYP9</accession>
<name>A0A919UYP9_9ACTN</name>
<dbReference type="InterPro" id="IPR023214">
    <property type="entry name" value="HAD_sf"/>
</dbReference>
<dbReference type="EMBL" id="BOOU01000031">
    <property type="protein sequence ID" value="GII77024.1"/>
    <property type="molecule type" value="Genomic_DNA"/>
</dbReference>
<dbReference type="InterPro" id="IPR006439">
    <property type="entry name" value="HAD-SF_hydro_IA"/>
</dbReference>
<evidence type="ECO:0000313" key="4">
    <source>
        <dbReference type="EMBL" id="GII77024.1"/>
    </source>
</evidence>
<keyword evidence="5" id="KW-1185">Reference proteome</keyword>
<evidence type="ECO:0000256" key="2">
    <source>
        <dbReference type="ARBA" id="ARBA00022801"/>
    </source>
</evidence>
<dbReference type="Proteomes" id="UP000655287">
    <property type="component" value="Unassembled WGS sequence"/>
</dbReference>
<dbReference type="NCBIfam" id="TIGR01549">
    <property type="entry name" value="HAD-SF-IA-v1"/>
    <property type="match status" value="1"/>
</dbReference>
<dbReference type="SUPFAM" id="SSF56784">
    <property type="entry name" value="HAD-like"/>
    <property type="match status" value="1"/>
</dbReference>
<dbReference type="Gene3D" id="1.20.120.710">
    <property type="entry name" value="Haloacid dehalogenase hydrolase-like domain"/>
    <property type="match status" value="1"/>
</dbReference>
<proteinExistence type="predicted"/>
<comment type="cofactor">
    <cofactor evidence="1">
        <name>Mg(2+)</name>
        <dbReference type="ChEBI" id="CHEBI:18420"/>
    </cofactor>
</comment>
<dbReference type="GO" id="GO:0016787">
    <property type="term" value="F:hydrolase activity"/>
    <property type="evidence" value="ECO:0007669"/>
    <property type="project" value="UniProtKB-KW"/>
</dbReference>
<dbReference type="InterPro" id="IPR051400">
    <property type="entry name" value="HAD-like_hydrolase"/>
</dbReference>
<sequence length="232" mass="24360">MTAPPAVGAVSFDIDDTLIDYSASVPHSLRELFGPEADPGLWQALIDALYPRYLAGGLTHEAYLRTRLAAMLTALGRPVPGAAGLDELERRRRTAAESRLRLYPDVPGCLAALREAGLPLALLSNADGPRQRRRLDVVGLTGLFDAIVISGESGVAKPDPAAFGLVRARLGVDHVVHVGDDPAADARGALGAGFLPVLVDRAGRTRAVPPGVLRVGDLRAVPALLEHVGRGV</sequence>
<evidence type="ECO:0000313" key="5">
    <source>
        <dbReference type="Proteomes" id="UP000655287"/>
    </source>
</evidence>
<dbReference type="InterPro" id="IPR036412">
    <property type="entry name" value="HAD-like_sf"/>
</dbReference>
<dbReference type="AlphaFoldDB" id="A0A919UYP9"/>
<comment type="caution">
    <text evidence="4">The sequence shown here is derived from an EMBL/GenBank/DDBJ whole genome shotgun (WGS) entry which is preliminary data.</text>
</comment>
<dbReference type="Gene3D" id="3.40.50.1000">
    <property type="entry name" value="HAD superfamily/HAD-like"/>
    <property type="match status" value="1"/>
</dbReference>
<evidence type="ECO:0000256" key="1">
    <source>
        <dbReference type="ARBA" id="ARBA00001946"/>
    </source>
</evidence>
<dbReference type="PANTHER" id="PTHR46470:SF4">
    <property type="entry name" value="5-AMINO-6-(5-PHOSPHO-D-RIBITYLAMINO)URACIL PHOSPHATASE YIGB"/>
    <property type="match status" value="1"/>
</dbReference>
<dbReference type="SFLD" id="SFLDG01129">
    <property type="entry name" value="C1.5:_HAD__Beta-PGM__Phosphata"/>
    <property type="match status" value="1"/>
</dbReference>
<dbReference type="SFLD" id="SFLDS00003">
    <property type="entry name" value="Haloacid_Dehalogenase"/>
    <property type="match status" value="1"/>
</dbReference>
<dbReference type="PRINTS" id="PR00413">
    <property type="entry name" value="HADHALOGNASE"/>
</dbReference>
<keyword evidence="2" id="KW-0378">Hydrolase</keyword>
<reference evidence="4" key="1">
    <citation type="submission" date="2021-01" db="EMBL/GenBank/DDBJ databases">
        <title>Whole genome shotgun sequence of Sphaerisporangium rufum NBRC 109079.</title>
        <authorList>
            <person name="Komaki H."/>
            <person name="Tamura T."/>
        </authorList>
    </citation>
    <scope>NUCLEOTIDE SEQUENCE</scope>
    <source>
        <strain evidence="4">NBRC 109079</strain>
    </source>
</reference>
<protein>
    <submittedName>
        <fullName evidence="4">Haloacid dehalogenase</fullName>
    </submittedName>
</protein>
<organism evidence="4 5">
    <name type="scientific">Sphaerisporangium rufum</name>
    <dbReference type="NCBI Taxonomy" id="1381558"/>
    <lineage>
        <taxon>Bacteria</taxon>
        <taxon>Bacillati</taxon>
        <taxon>Actinomycetota</taxon>
        <taxon>Actinomycetes</taxon>
        <taxon>Streptosporangiales</taxon>
        <taxon>Streptosporangiaceae</taxon>
        <taxon>Sphaerisporangium</taxon>
    </lineage>
</organism>
<evidence type="ECO:0000256" key="3">
    <source>
        <dbReference type="ARBA" id="ARBA00022842"/>
    </source>
</evidence>
<dbReference type="GO" id="GO:0044281">
    <property type="term" value="P:small molecule metabolic process"/>
    <property type="evidence" value="ECO:0007669"/>
    <property type="project" value="UniProtKB-ARBA"/>
</dbReference>
<gene>
    <name evidence="4" type="ORF">Sru01_20060</name>
</gene>
<dbReference type="PANTHER" id="PTHR46470">
    <property type="entry name" value="N-ACYLNEURAMINATE-9-PHOSPHATASE"/>
    <property type="match status" value="1"/>
</dbReference>